<feature type="domain" description="Peptidase S53" evidence="8">
    <location>
        <begin position="187"/>
        <end position="588"/>
    </location>
</feature>
<evidence type="ECO:0000256" key="6">
    <source>
        <dbReference type="ARBA" id="ARBA00022837"/>
    </source>
</evidence>
<name>A0ABN2EDG4_9ACTN</name>
<proteinExistence type="predicted"/>
<keyword evidence="4" id="KW-0378">Hydrolase</keyword>
<reference evidence="9 10" key="1">
    <citation type="journal article" date="2019" name="Int. J. Syst. Evol. Microbiol.">
        <title>The Global Catalogue of Microorganisms (GCM) 10K type strain sequencing project: providing services to taxonomists for standard genome sequencing and annotation.</title>
        <authorList>
            <consortium name="The Broad Institute Genomics Platform"/>
            <consortium name="The Broad Institute Genome Sequencing Center for Infectious Disease"/>
            <person name="Wu L."/>
            <person name="Ma J."/>
        </authorList>
    </citation>
    <scope>NUCLEOTIDE SEQUENCE [LARGE SCALE GENOMIC DNA]</scope>
    <source>
        <strain evidence="9 10">JCM 15572</strain>
    </source>
</reference>
<sequence>MIAERGEIVIRTVVALTGCTALAIAGLAHITPGEAQSPSGDQSRTVQVWLTPDLAGAEQYATAVSTPGSPDFHHYLSPNAYTARFGPSAAKAEAVSDWLRLRGMTDVRISSGRDYISASGQASKMQPVPDELAPDILSVTGLNNSAAARAASVARPQPTCSSYWAQRAKTISPPYRGFTKASLPVCGYSAQQLRAAYGASWAATGRGQTIALTESEAPTNMAQTLREYARRNHLPAPKPGQFREVHVGGTGSCSASTRSAQQYNDEAEMDSEAAYAMAPAANQLMVVGSGCDEDQSLLNAVLAVLTGNGHRPSASIVSNSWQIPIGDASPKTWHAITLRAAVEGVGLYMSSGDTPGLTMTASDPLVTAVGGTTLGLDARSNRVFETGWSNGQAMFEDSKWSDLGITGAGGGTSLLYAQPAYQKGVVPPSMSHVRLGGKTVANRAVPDIAAVADLDTGMLTGYTTLDDKGRPTYQTMVNAGTSLSAPLVAGLIAGAQQGRRTPFGFINPLVYRLHGTRAINDVLPINQAMPQQNRAAYTPANGTDSATIDVFDAHNATDTDQTTVKGYDTTTGLGTPNGLPFILGLRYLAH</sequence>
<dbReference type="PANTHER" id="PTHR14218:SF15">
    <property type="entry name" value="TRIPEPTIDYL-PEPTIDASE 1"/>
    <property type="match status" value="1"/>
</dbReference>
<keyword evidence="3" id="KW-0479">Metal-binding</keyword>
<dbReference type="SUPFAM" id="SSF54897">
    <property type="entry name" value="Protease propeptides/inhibitors"/>
    <property type="match status" value="1"/>
</dbReference>
<protein>
    <submittedName>
        <fullName evidence="9">S53 family peptidase</fullName>
    </submittedName>
</protein>
<evidence type="ECO:0000256" key="1">
    <source>
        <dbReference type="ARBA" id="ARBA00001913"/>
    </source>
</evidence>
<dbReference type="InterPro" id="IPR050819">
    <property type="entry name" value="Tripeptidyl-peptidase_I"/>
</dbReference>
<evidence type="ECO:0000256" key="7">
    <source>
        <dbReference type="ARBA" id="ARBA00023145"/>
    </source>
</evidence>
<dbReference type="CDD" id="cd11377">
    <property type="entry name" value="Pro-peptidase_S53"/>
    <property type="match status" value="1"/>
</dbReference>
<comment type="cofactor">
    <cofactor evidence="1">
        <name>Ca(2+)</name>
        <dbReference type="ChEBI" id="CHEBI:29108"/>
    </cofactor>
</comment>
<dbReference type="InterPro" id="IPR030400">
    <property type="entry name" value="Sedolisin_dom"/>
</dbReference>
<comment type="caution">
    <text evidence="9">The sequence shown here is derived from an EMBL/GenBank/DDBJ whole genome shotgun (WGS) entry which is preliminary data.</text>
</comment>
<dbReference type="Pfam" id="PF09286">
    <property type="entry name" value="Pro-kuma_activ"/>
    <property type="match status" value="1"/>
</dbReference>
<evidence type="ECO:0000313" key="9">
    <source>
        <dbReference type="EMBL" id="GAA1603727.1"/>
    </source>
</evidence>
<evidence type="ECO:0000313" key="10">
    <source>
        <dbReference type="Proteomes" id="UP001501705"/>
    </source>
</evidence>
<dbReference type="EMBL" id="BAAAPH010000033">
    <property type="protein sequence ID" value="GAA1603727.1"/>
    <property type="molecule type" value="Genomic_DNA"/>
</dbReference>
<gene>
    <name evidence="9" type="ORF">GCM10009804_70140</name>
</gene>
<dbReference type="InterPro" id="IPR023828">
    <property type="entry name" value="Peptidase_S8_Ser-AS"/>
</dbReference>
<evidence type="ECO:0000256" key="2">
    <source>
        <dbReference type="ARBA" id="ARBA00022670"/>
    </source>
</evidence>
<keyword evidence="6" id="KW-0106">Calcium</keyword>
<evidence type="ECO:0000256" key="4">
    <source>
        <dbReference type="ARBA" id="ARBA00022801"/>
    </source>
</evidence>
<dbReference type="InterPro" id="IPR015366">
    <property type="entry name" value="S53_propep"/>
</dbReference>
<keyword evidence="2" id="KW-0645">Protease</keyword>
<evidence type="ECO:0000256" key="3">
    <source>
        <dbReference type="ARBA" id="ARBA00022723"/>
    </source>
</evidence>
<dbReference type="InterPro" id="IPR036852">
    <property type="entry name" value="Peptidase_S8/S53_dom_sf"/>
</dbReference>
<dbReference type="Gene3D" id="3.40.50.200">
    <property type="entry name" value="Peptidase S8/S53 domain"/>
    <property type="match status" value="1"/>
</dbReference>
<evidence type="ECO:0000256" key="5">
    <source>
        <dbReference type="ARBA" id="ARBA00022825"/>
    </source>
</evidence>
<dbReference type="PANTHER" id="PTHR14218">
    <property type="entry name" value="PROTEASE S8 TRIPEPTIDYL PEPTIDASE I CLN2"/>
    <property type="match status" value="1"/>
</dbReference>
<dbReference type="SMART" id="SM00944">
    <property type="entry name" value="Pro-kuma_activ"/>
    <property type="match status" value="1"/>
</dbReference>
<keyword evidence="10" id="KW-1185">Reference proteome</keyword>
<keyword evidence="7" id="KW-0865">Zymogen</keyword>
<dbReference type="PROSITE" id="PS51695">
    <property type="entry name" value="SEDOLISIN"/>
    <property type="match status" value="1"/>
</dbReference>
<dbReference type="PROSITE" id="PS00138">
    <property type="entry name" value="SUBTILASE_SER"/>
    <property type="match status" value="1"/>
</dbReference>
<organism evidence="9 10">
    <name type="scientific">Kribbella hippodromi</name>
    <dbReference type="NCBI Taxonomy" id="434347"/>
    <lineage>
        <taxon>Bacteria</taxon>
        <taxon>Bacillati</taxon>
        <taxon>Actinomycetota</taxon>
        <taxon>Actinomycetes</taxon>
        <taxon>Propionibacteriales</taxon>
        <taxon>Kribbellaceae</taxon>
        <taxon>Kribbella</taxon>
    </lineage>
</organism>
<accession>A0ABN2EDG4</accession>
<keyword evidence="5" id="KW-0720">Serine protease</keyword>
<dbReference type="SUPFAM" id="SSF52743">
    <property type="entry name" value="Subtilisin-like"/>
    <property type="match status" value="1"/>
</dbReference>
<dbReference type="Proteomes" id="UP001501705">
    <property type="component" value="Unassembled WGS sequence"/>
</dbReference>
<evidence type="ECO:0000259" key="8">
    <source>
        <dbReference type="PROSITE" id="PS51695"/>
    </source>
</evidence>